<keyword evidence="9" id="KW-1185">Reference proteome</keyword>
<sequence>MRRFLVRVQVGERKATQGSTPGGLFCRYVLFRPKSSFPICMASAQETADSVDFSQLLVPALGVFSGVLLVLWTISLLRSRRVVFDRSAAERVRIELELSLAEQQGRLAIIRELQDGAVLTITRLITRAEGARYTAESDPSTAVRAATALVDDGRVALADMRRVLTIVREGETVGALQPGPQSTRDLFRVMRDAGLVVSFIESGERFALKAGAELAIFRILQSALSNALKHGGVGTEARVSFTWTRDGLQLLVDDDGIRAAARRDGKDTGEQVARTPYTIEDDLKALSESIAGPGITQMRERAQLFGGVFNAGTVPGLGFSVSAVFPSLRFHNGVHGVDLSR</sequence>
<dbReference type="InterPro" id="IPR003594">
    <property type="entry name" value="HATPase_dom"/>
</dbReference>
<dbReference type="EC" id="2.7.13.3" evidence="2"/>
<feature type="domain" description="Histidine kinase/HSP90-like ATPase" evidence="7">
    <location>
        <begin position="213"/>
        <end position="326"/>
    </location>
</feature>
<keyword evidence="6" id="KW-0472">Membrane</keyword>
<evidence type="ECO:0000256" key="6">
    <source>
        <dbReference type="SAM" id="Phobius"/>
    </source>
</evidence>
<dbReference type="Pfam" id="PF02518">
    <property type="entry name" value="HATPase_c"/>
    <property type="match status" value="1"/>
</dbReference>
<feature type="transmembrane region" description="Helical" evidence="6">
    <location>
        <begin position="56"/>
        <end position="77"/>
    </location>
</feature>
<dbReference type="PANTHER" id="PTHR24421">
    <property type="entry name" value="NITRATE/NITRITE SENSOR PROTEIN NARX-RELATED"/>
    <property type="match status" value="1"/>
</dbReference>
<dbReference type="GO" id="GO:0005524">
    <property type="term" value="F:ATP binding"/>
    <property type="evidence" value="ECO:0007669"/>
    <property type="project" value="UniProtKB-KW"/>
</dbReference>
<dbReference type="EMBL" id="SOHK01000015">
    <property type="protein sequence ID" value="TFD65436.1"/>
    <property type="molecule type" value="Genomic_DNA"/>
</dbReference>
<comment type="catalytic activity">
    <reaction evidence="1">
        <text>ATP + protein L-histidine = ADP + protein N-phospho-L-histidine.</text>
        <dbReference type="EC" id="2.7.13.3"/>
    </reaction>
</comment>
<dbReference type="CDD" id="cd16917">
    <property type="entry name" value="HATPase_UhpB-NarQ-NarX-like"/>
    <property type="match status" value="1"/>
</dbReference>
<evidence type="ECO:0000313" key="8">
    <source>
        <dbReference type="EMBL" id="TFD65436.1"/>
    </source>
</evidence>
<reference evidence="8 9" key="1">
    <citation type="submission" date="2019-03" db="EMBL/GenBank/DDBJ databases">
        <title>Genomics of glacier-inhabiting Cryobacterium strains.</title>
        <authorList>
            <person name="Liu Q."/>
            <person name="Xin Y.-H."/>
        </authorList>
    </citation>
    <scope>NUCLEOTIDE SEQUENCE [LARGE SCALE GENOMIC DNA]</scope>
    <source>
        <strain evidence="8 9">Sr36</strain>
    </source>
</reference>
<organism evidence="8 9">
    <name type="scientific">Cryobacterium ruanii</name>
    <dbReference type="NCBI Taxonomy" id="1259197"/>
    <lineage>
        <taxon>Bacteria</taxon>
        <taxon>Bacillati</taxon>
        <taxon>Actinomycetota</taxon>
        <taxon>Actinomycetes</taxon>
        <taxon>Micrococcales</taxon>
        <taxon>Microbacteriaceae</taxon>
        <taxon>Cryobacterium</taxon>
    </lineage>
</organism>
<evidence type="ECO:0000256" key="5">
    <source>
        <dbReference type="ARBA" id="ARBA00023012"/>
    </source>
</evidence>
<name>A0A4R9AM15_9MICO</name>
<evidence type="ECO:0000313" key="9">
    <source>
        <dbReference type="Proteomes" id="UP000298154"/>
    </source>
</evidence>
<evidence type="ECO:0000256" key="1">
    <source>
        <dbReference type="ARBA" id="ARBA00000085"/>
    </source>
</evidence>
<proteinExistence type="predicted"/>
<keyword evidence="6" id="KW-0812">Transmembrane</keyword>
<dbReference type="GO" id="GO:0000160">
    <property type="term" value="P:phosphorelay signal transduction system"/>
    <property type="evidence" value="ECO:0007669"/>
    <property type="project" value="UniProtKB-KW"/>
</dbReference>
<dbReference type="OrthoDB" id="227596at2"/>
<evidence type="ECO:0000256" key="3">
    <source>
        <dbReference type="ARBA" id="ARBA00022679"/>
    </source>
</evidence>
<comment type="caution">
    <text evidence="8">The sequence shown here is derived from an EMBL/GenBank/DDBJ whole genome shotgun (WGS) entry which is preliminary data.</text>
</comment>
<evidence type="ECO:0000256" key="4">
    <source>
        <dbReference type="ARBA" id="ARBA00022777"/>
    </source>
</evidence>
<evidence type="ECO:0000259" key="7">
    <source>
        <dbReference type="Pfam" id="PF02518"/>
    </source>
</evidence>
<keyword evidence="3" id="KW-0808">Transferase</keyword>
<evidence type="ECO:0000256" key="2">
    <source>
        <dbReference type="ARBA" id="ARBA00012438"/>
    </source>
</evidence>
<dbReference type="InterPro" id="IPR036890">
    <property type="entry name" value="HATPase_C_sf"/>
</dbReference>
<dbReference type="SUPFAM" id="SSF55874">
    <property type="entry name" value="ATPase domain of HSP90 chaperone/DNA topoisomerase II/histidine kinase"/>
    <property type="match status" value="1"/>
</dbReference>
<keyword evidence="4" id="KW-0418">Kinase</keyword>
<keyword evidence="8" id="KW-0547">Nucleotide-binding</keyword>
<accession>A0A4R9AM15</accession>
<keyword evidence="6" id="KW-1133">Transmembrane helix</keyword>
<dbReference type="InterPro" id="IPR050482">
    <property type="entry name" value="Sensor_HK_TwoCompSys"/>
</dbReference>
<dbReference type="Gene3D" id="1.20.5.1930">
    <property type="match status" value="1"/>
</dbReference>
<dbReference type="GO" id="GO:0004673">
    <property type="term" value="F:protein histidine kinase activity"/>
    <property type="evidence" value="ECO:0007669"/>
    <property type="project" value="UniProtKB-EC"/>
</dbReference>
<dbReference type="PANTHER" id="PTHR24421:SF10">
    <property type="entry name" value="NITRATE_NITRITE SENSOR PROTEIN NARQ"/>
    <property type="match status" value="1"/>
</dbReference>
<gene>
    <name evidence="8" type="ORF">E3T47_09960</name>
</gene>
<dbReference type="Proteomes" id="UP000298154">
    <property type="component" value="Unassembled WGS sequence"/>
</dbReference>
<protein>
    <recommendedName>
        <fullName evidence="2">histidine kinase</fullName>
        <ecNumber evidence="2">2.7.13.3</ecNumber>
    </recommendedName>
</protein>
<dbReference type="Gene3D" id="3.30.565.10">
    <property type="entry name" value="Histidine kinase-like ATPase, C-terminal domain"/>
    <property type="match status" value="1"/>
</dbReference>
<keyword evidence="8" id="KW-0067">ATP-binding</keyword>
<dbReference type="AlphaFoldDB" id="A0A4R9AM15"/>
<keyword evidence="5" id="KW-0902">Two-component regulatory system</keyword>